<name>A0A370L7Q8_9HYPH</name>
<protein>
    <submittedName>
        <fullName evidence="4">DotU family type IV/VI secretion system protein</fullName>
    </submittedName>
</protein>
<feature type="transmembrane region" description="Helical" evidence="2">
    <location>
        <begin position="279"/>
        <end position="298"/>
    </location>
</feature>
<comment type="caution">
    <text evidence="4">The sequence shown here is derived from an EMBL/GenBank/DDBJ whole genome shotgun (WGS) entry which is preliminary data.</text>
</comment>
<gene>
    <name evidence="4" type="ORF">DWE98_10210</name>
</gene>
<reference evidence="5" key="1">
    <citation type="submission" date="2018-07" db="EMBL/GenBank/DDBJ databases">
        <authorList>
            <person name="Safronova V.I."/>
            <person name="Chirak E.R."/>
            <person name="Sazanova A.L."/>
        </authorList>
    </citation>
    <scope>NUCLEOTIDE SEQUENCE [LARGE SCALE GENOMIC DNA]</scope>
    <source>
        <strain evidence="5">RCAM04685</strain>
    </source>
</reference>
<keyword evidence="2" id="KW-0472">Membrane</keyword>
<dbReference type="PANTHER" id="PTHR38033:SF1">
    <property type="entry name" value="DOTU FAMILY TYPE IV_VI SECRETION SYSTEM PROTEIN"/>
    <property type="match status" value="1"/>
</dbReference>
<dbReference type="EMBL" id="QQTP01000004">
    <property type="protein sequence ID" value="RDJ26200.1"/>
    <property type="molecule type" value="Genomic_DNA"/>
</dbReference>
<dbReference type="AlphaFoldDB" id="A0A370L7Q8"/>
<dbReference type="NCBIfam" id="TIGR03349">
    <property type="entry name" value="IV_VI_DotU"/>
    <property type="match status" value="1"/>
</dbReference>
<evidence type="ECO:0000313" key="5">
    <source>
        <dbReference type="Proteomes" id="UP000255207"/>
    </source>
</evidence>
<dbReference type="NCBIfam" id="NF038228">
    <property type="entry name" value="IcmH_DotU_IVB"/>
    <property type="match status" value="1"/>
</dbReference>
<feature type="region of interest" description="Disordered" evidence="1">
    <location>
        <begin position="1"/>
        <end position="29"/>
    </location>
</feature>
<dbReference type="Gene3D" id="1.25.40.590">
    <property type="entry name" value="Type IV / VI secretion system, DotU"/>
    <property type="match status" value="1"/>
</dbReference>
<evidence type="ECO:0000259" key="3">
    <source>
        <dbReference type="Pfam" id="PF09850"/>
    </source>
</evidence>
<dbReference type="InterPro" id="IPR038522">
    <property type="entry name" value="T4/T6SS_DotU_sf"/>
</dbReference>
<keyword evidence="2" id="KW-0812">Transmembrane</keyword>
<accession>A0A370L7Q8</accession>
<dbReference type="RefSeq" id="WP_114829097.1">
    <property type="nucleotide sequence ID" value="NZ_QQTO01000022.1"/>
</dbReference>
<feature type="domain" description="Type IV / VI secretion system DotU" evidence="3">
    <location>
        <begin position="101"/>
        <end position="301"/>
    </location>
</feature>
<organism evidence="4 5">
    <name type="scientific">Bosea caraganae</name>
    <dbReference type="NCBI Taxonomy" id="2763117"/>
    <lineage>
        <taxon>Bacteria</taxon>
        <taxon>Pseudomonadati</taxon>
        <taxon>Pseudomonadota</taxon>
        <taxon>Alphaproteobacteria</taxon>
        <taxon>Hyphomicrobiales</taxon>
        <taxon>Boseaceae</taxon>
        <taxon>Bosea</taxon>
    </lineage>
</organism>
<keyword evidence="2" id="KW-1133">Transmembrane helix</keyword>
<dbReference type="InterPro" id="IPR017732">
    <property type="entry name" value="T4/T6SS_DotU"/>
</dbReference>
<dbReference type="OrthoDB" id="345640at2"/>
<dbReference type="Proteomes" id="UP000255207">
    <property type="component" value="Unassembled WGS sequence"/>
</dbReference>
<evidence type="ECO:0000256" key="1">
    <source>
        <dbReference type="SAM" id="MobiDB-lite"/>
    </source>
</evidence>
<evidence type="ECO:0000313" key="4">
    <source>
        <dbReference type="EMBL" id="RDJ26200.1"/>
    </source>
</evidence>
<keyword evidence="5" id="KW-1185">Reference proteome</keyword>
<dbReference type="Pfam" id="PF09850">
    <property type="entry name" value="DotU"/>
    <property type="match status" value="1"/>
</dbReference>
<proteinExistence type="predicted"/>
<dbReference type="PANTHER" id="PTHR38033">
    <property type="entry name" value="MEMBRANE PROTEIN-RELATED"/>
    <property type="match status" value="1"/>
</dbReference>
<sequence length="329" mass="34917">MKQVPDPSLDAPTVVGHKPTGLLQPRAPSPSVLDIPTTPIMPPPPRGAGPMPGAAMRAPTMPGFGGTDVAALQPREPAASGPGRSVSMQLASEPTGPADAIIAAAGPLLVLVAQLRDAVEFADVTTLRNEVVNQIQKFEELAVKFGASAGDVTAARYILCSLIDETVMTTPWGSASTWSTSSLLNRFHNETWGGEKVFAILDRIKGDAKKNLVLLKLIDMVLVLGFEGMFRVLDGGRERLADLRDEVGSLVAQHSPPPPSELSAEWRGFSGQRTLRTFLPLWVVFAVTGVLLVCIYGYQRYKLTANLSPVVEQLRGLNASIGPLGGTAP</sequence>
<evidence type="ECO:0000256" key="2">
    <source>
        <dbReference type="SAM" id="Phobius"/>
    </source>
</evidence>